<organism evidence="1 2">
    <name type="scientific">Hygrophoropsis aurantiaca</name>
    <dbReference type="NCBI Taxonomy" id="72124"/>
    <lineage>
        <taxon>Eukaryota</taxon>
        <taxon>Fungi</taxon>
        <taxon>Dikarya</taxon>
        <taxon>Basidiomycota</taxon>
        <taxon>Agaricomycotina</taxon>
        <taxon>Agaricomycetes</taxon>
        <taxon>Agaricomycetidae</taxon>
        <taxon>Boletales</taxon>
        <taxon>Coniophorineae</taxon>
        <taxon>Hygrophoropsidaceae</taxon>
        <taxon>Hygrophoropsis</taxon>
    </lineage>
</organism>
<dbReference type="Proteomes" id="UP000790377">
    <property type="component" value="Unassembled WGS sequence"/>
</dbReference>
<reference evidence="1" key="1">
    <citation type="journal article" date="2021" name="New Phytol.">
        <title>Evolutionary innovations through gain and loss of genes in the ectomycorrhizal Boletales.</title>
        <authorList>
            <person name="Wu G."/>
            <person name="Miyauchi S."/>
            <person name="Morin E."/>
            <person name="Kuo A."/>
            <person name="Drula E."/>
            <person name="Varga T."/>
            <person name="Kohler A."/>
            <person name="Feng B."/>
            <person name="Cao Y."/>
            <person name="Lipzen A."/>
            <person name="Daum C."/>
            <person name="Hundley H."/>
            <person name="Pangilinan J."/>
            <person name="Johnson J."/>
            <person name="Barry K."/>
            <person name="LaButti K."/>
            <person name="Ng V."/>
            <person name="Ahrendt S."/>
            <person name="Min B."/>
            <person name="Choi I.G."/>
            <person name="Park H."/>
            <person name="Plett J.M."/>
            <person name="Magnuson J."/>
            <person name="Spatafora J.W."/>
            <person name="Nagy L.G."/>
            <person name="Henrissat B."/>
            <person name="Grigoriev I.V."/>
            <person name="Yang Z.L."/>
            <person name="Xu J."/>
            <person name="Martin F.M."/>
        </authorList>
    </citation>
    <scope>NUCLEOTIDE SEQUENCE</scope>
    <source>
        <strain evidence="1">ATCC 28755</strain>
    </source>
</reference>
<evidence type="ECO:0000313" key="2">
    <source>
        <dbReference type="Proteomes" id="UP000790377"/>
    </source>
</evidence>
<name>A0ACB8AI90_9AGAM</name>
<proteinExistence type="predicted"/>
<comment type="caution">
    <text evidence="1">The sequence shown here is derived from an EMBL/GenBank/DDBJ whole genome shotgun (WGS) entry which is preliminary data.</text>
</comment>
<protein>
    <submittedName>
        <fullName evidence="1">Uncharacterized protein</fullName>
    </submittedName>
</protein>
<evidence type="ECO:0000313" key="1">
    <source>
        <dbReference type="EMBL" id="KAH7913251.1"/>
    </source>
</evidence>
<sequence length="785" mass="85816">MDSVFAIGVGLALRLVVDVVSNHNDRVGGTLIGLWEGVVLQHFATRMPRSYDPYIAFGFRIFVDFLFTESLERLAIIILWTGLGALLADVSPGLWRDSGLRRLYRRARKDVRSIKRSVHIPNVRIKNDLPSVRLFASARDTPTVVSSSARSTRAAPAVSPAPPAAPFPAAPRRAGRSPPGTFPDTSGWSETETEVTTLRDRVVVPSGPSPALIPSSVDVELEYVDVTRARTPRAHAPPFSGADVDTPMLFERTEDQSDPSRHNPPMIPDHLDHPATPNRPYFASSFSREISQTSHQRTSTIGDPNIIITSSTPPRNSFAENNPPETVFTPRLETLTDIPDFDGFDSRRAMTPRQIPLPETRASSVVGGIQDARSAWRESVILRAETARSEVEANFSRPLTPSRVPLPTSRPSHSRPNSISGSILGSAVGSLAGSIWPNSKLKHSEEFSGAETPKPEADTKKEKAAKVKRQSVDLKTVEVSTVETTFFQNDTISTKAGPASIAQEITQETNIMTVNDTINEVTQDSATKPEVPEPIIKAPSPRTATSIPLIETLSQAAADMSISDPKIPMPVPQIPHTPEPVASSSQQGFLETDQNPRTPPPPFSEFVGVDQPAEGDQGVGESVDPQPEFSWTLPPTELTDEQRKAEEARVEFLKSHLQTLEAERNNVQENGSSEQVDEVQKKIEAVKQRMSKVHFSDAEEQPMSEIAITGMDAQKAIAYISQTLVDLLLQRDDAGPVCVQATINKQKPLKKPHTETKKEITSFIKGNHFVVRFEAATPGVLLITA</sequence>
<gene>
    <name evidence="1" type="ORF">BJ138DRAFT_1146480</name>
</gene>
<keyword evidence="2" id="KW-1185">Reference proteome</keyword>
<accession>A0ACB8AI90</accession>
<dbReference type="EMBL" id="MU267634">
    <property type="protein sequence ID" value="KAH7913251.1"/>
    <property type="molecule type" value="Genomic_DNA"/>
</dbReference>